<organism evidence="6 7">
    <name type="scientific">Brachybacterium muris UCD-AY4</name>
    <dbReference type="NCBI Taxonomy" id="1249481"/>
    <lineage>
        <taxon>Bacteria</taxon>
        <taxon>Bacillati</taxon>
        <taxon>Actinomycetota</taxon>
        <taxon>Actinomycetes</taxon>
        <taxon>Micrococcales</taxon>
        <taxon>Dermabacteraceae</taxon>
        <taxon>Brachybacterium</taxon>
    </lineage>
</organism>
<dbReference type="Gene3D" id="3.40.50.300">
    <property type="entry name" value="P-loop containing nucleotide triphosphate hydrolases"/>
    <property type="match status" value="1"/>
</dbReference>
<dbReference type="SMART" id="SM00382">
    <property type="entry name" value="AAA"/>
    <property type="match status" value="1"/>
</dbReference>
<accession>A0A022KTE6</accession>
<evidence type="ECO:0000256" key="4">
    <source>
        <dbReference type="ARBA" id="ARBA00022840"/>
    </source>
</evidence>
<reference evidence="6 7" key="1">
    <citation type="journal article" date="2013" name="Genome Announc.">
        <title>Draft genome sequence of an Actinobacterium, Brachybacterium muris strain UCD-AY4.</title>
        <authorList>
            <person name="Lo J.R."/>
            <person name="Lang J.M."/>
            <person name="Darling A.E."/>
            <person name="Eisen J.A."/>
            <person name="Coil D.A."/>
        </authorList>
    </citation>
    <scope>NUCLEOTIDE SEQUENCE [LARGE SCALE GENOMIC DNA]</scope>
    <source>
        <strain evidence="6 7">UCD-AY4</strain>
    </source>
</reference>
<dbReference type="InterPro" id="IPR003439">
    <property type="entry name" value="ABC_transporter-like_ATP-bd"/>
</dbReference>
<dbReference type="InterPro" id="IPR003593">
    <property type="entry name" value="AAA+_ATPase"/>
</dbReference>
<dbReference type="GO" id="GO:0016887">
    <property type="term" value="F:ATP hydrolysis activity"/>
    <property type="evidence" value="ECO:0007669"/>
    <property type="project" value="InterPro"/>
</dbReference>
<dbReference type="STRING" id="1249481.D641_0109165"/>
<gene>
    <name evidence="6" type="ORF">D641_0109165</name>
</gene>
<evidence type="ECO:0000256" key="1">
    <source>
        <dbReference type="ARBA" id="ARBA00005417"/>
    </source>
</evidence>
<dbReference type="PANTHER" id="PTHR43335:SF8">
    <property type="entry name" value="ABC TRANSPORTER, ATP-BINDING PROTEIN"/>
    <property type="match status" value="1"/>
</dbReference>
<protein>
    <submittedName>
        <fullName evidence="6">Bacitracin ABC transporter ATP-binding protein</fullName>
    </submittedName>
</protein>
<evidence type="ECO:0000259" key="5">
    <source>
        <dbReference type="PROSITE" id="PS50893"/>
    </source>
</evidence>
<dbReference type="OrthoDB" id="9804819at2"/>
<dbReference type="Pfam" id="PF00005">
    <property type="entry name" value="ABC_tran"/>
    <property type="match status" value="1"/>
</dbReference>
<comment type="caution">
    <text evidence="6">The sequence shown here is derived from an EMBL/GenBank/DDBJ whole genome shotgun (WGS) entry which is preliminary data.</text>
</comment>
<evidence type="ECO:0000313" key="6">
    <source>
        <dbReference type="EMBL" id="EYT49125.1"/>
    </source>
</evidence>
<sequence>MSEDVLVTRGLTKRYGDHEAVSSVDLRLRRGRVYGLIGRNGAGKTTLMRLVTGLSIPTAGSIELFGSGADAPRQEDLARMGSLIESPPLHGGMTAQQNMRIHRLLRGVPDSAVEERLLAQVGLADTGRKKVKNFSLGMRQRLGIALALIAEPELLVLDEPVNGLDPQGVVEVRRLIRDLAAERVITVLISSHNLPELFQTASDYIIVDGGRVKRTLTLEELEQQTQRSLEIAAEDTEHLVTVLERDLPEVPFTVMPDRTVRLHDRTEHPDQVLRTLVAADVWPTRLAREGESLESFFLSVIGGDRS</sequence>
<evidence type="ECO:0000256" key="2">
    <source>
        <dbReference type="ARBA" id="ARBA00022448"/>
    </source>
</evidence>
<dbReference type="GO" id="GO:0005524">
    <property type="term" value="F:ATP binding"/>
    <property type="evidence" value="ECO:0007669"/>
    <property type="project" value="UniProtKB-KW"/>
</dbReference>
<dbReference type="AlphaFoldDB" id="A0A022KTE6"/>
<name>A0A022KTE6_9MICO</name>
<dbReference type="PROSITE" id="PS00211">
    <property type="entry name" value="ABC_TRANSPORTER_1"/>
    <property type="match status" value="1"/>
</dbReference>
<feature type="domain" description="ABC transporter" evidence="5">
    <location>
        <begin position="6"/>
        <end position="234"/>
    </location>
</feature>
<keyword evidence="2" id="KW-0813">Transport</keyword>
<comment type="similarity">
    <text evidence="1">Belongs to the ABC transporter superfamily.</text>
</comment>
<dbReference type="RefSeq" id="WP_017823362.1">
    <property type="nucleotide sequence ID" value="NZ_AORC01000010.1"/>
</dbReference>
<proteinExistence type="inferred from homology"/>
<dbReference type="SUPFAM" id="SSF52540">
    <property type="entry name" value="P-loop containing nucleoside triphosphate hydrolases"/>
    <property type="match status" value="1"/>
</dbReference>
<dbReference type="HOGENOM" id="CLU_000604_1_2_11"/>
<dbReference type="PROSITE" id="PS50893">
    <property type="entry name" value="ABC_TRANSPORTER_2"/>
    <property type="match status" value="1"/>
</dbReference>
<dbReference type="EMBL" id="AORC01000010">
    <property type="protein sequence ID" value="EYT49125.1"/>
    <property type="molecule type" value="Genomic_DNA"/>
</dbReference>
<dbReference type="Proteomes" id="UP000019754">
    <property type="component" value="Unassembled WGS sequence"/>
</dbReference>
<dbReference type="InterPro" id="IPR027417">
    <property type="entry name" value="P-loop_NTPase"/>
</dbReference>
<keyword evidence="4 6" id="KW-0067">ATP-binding</keyword>
<keyword evidence="7" id="KW-1185">Reference proteome</keyword>
<evidence type="ECO:0000313" key="7">
    <source>
        <dbReference type="Proteomes" id="UP000019754"/>
    </source>
</evidence>
<evidence type="ECO:0000256" key="3">
    <source>
        <dbReference type="ARBA" id="ARBA00022741"/>
    </source>
</evidence>
<keyword evidence="3" id="KW-0547">Nucleotide-binding</keyword>
<dbReference type="InterPro" id="IPR017871">
    <property type="entry name" value="ABC_transporter-like_CS"/>
</dbReference>
<dbReference type="PANTHER" id="PTHR43335">
    <property type="entry name" value="ABC TRANSPORTER, ATP-BINDING PROTEIN"/>
    <property type="match status" value="1"/>
</dbReference>